<dbReference type="PANTHER" id="PTHR46411:SF3">
    <property type="entry name" value="AAA+ ATPASE DOMAIN-CONTAINING PROTEIN"/>
    <property type="match status" value="1"/>
</dbReference>
<feature type="region of interest" description="Disordered" evidence="1">
    <location>
        <begin position="1"/>
        <end position="33"/>
    </location>
</feature>
<evidence type="ECO:0000313" key="3">
    <source>
        <dbReference type="EMBL" id="KAK5094892.1"/>
    </source>
</evidence>
<dbReference type="CDD" id="cd19481">
    <property type="entry name" value="RecA-like_protease"/>
    <property type="match status" value="1"/>
</dbReference>
<dbReference type="InterPro" id="IPR054289">
    <property type="entry name" value="DUF7025"/>
</dbReference>
<dbReference type="InterPro" id="IPR003959">
    <property type="entry name" value="ATPase_AAA_core"/>
</dbReference>
<protein>
    <recommendedName>
        <fullName evidence="2">AAA+ ATPase domain-containing protein</fullName>
    </recommendedName>
</protein>
<keyword evidence="4" id="KW-1185">Reference proteome</keyword>
<evidence type="ECO:0000313" key="4">
    <source>
        <dbReference type="Proteomes" id="UP001345013"/>
    </source>
</evidence>
<evidence type="ECO:0000256" key="1">
    <source>
        <dbReference type="SAM" id="MobiDB-lite"/>
    </source>
</evidence>
<name>A0ABR0KF59_9EURO</name>
<proteinExistence type="predicted"/>
<sequence length="550" mass="62036">MSDSEPSTSSSGPNPSSAGSSSSSSPPKDRLGSVCSVKKLYHGGKSRPGQSIWLDTPQRPTKDLNTCDETLQHAIVLRYTKTQIPNQYGLQEMIFRSRTMQNLLKPHITGFASYHDEAEKGTRFTYPFAPLSFSWNSIELALREQEEGKSLNGMLHASLLRRTLVETFDGAFQKYRELIAAGEITFDLVWTLFKPGCDIFAMIGTNLVAAKCDGLRSTKTWNDGYQHTVTWRYLAWDGKDYGWTTSSSTIAAFSHRMKISELPVYPTAHDQNKDEMLTTLARRGRVFARLTCQEPHMMMYSGSYMQNDDGRSCWLPRRSIKTTERLMLDTAAYNRYGPGSVSVGKKATMDAQGTGKTLTAEALAEEMRRPLYSVSASELDYSAGSVESSLQEAFDLAARWKALILLDEADVFLEKRSDNELERNKVVSVFLRKLEYFNSMVFLTTNRPDSFDEAFRSRIHVAIKYKDLTVDARRTVWNQFVTTAEDSAQYGVNIEESDIDQLAKRHLNGREIRSLVKSALLLAWSAQEPMSLKHIDVVWRIEHASDCIAG</sequence>
<dbReference type="PANTHER" id="PTHR46411">
    <property type="entry name" value="FAMILY ATPASE, PUTATIVE-RELATED"/>
    <property type="match status" value="1"/>
</dbReference>
<dbReference type="Pfam" id="PF22942">
    <property type="entry name" value="DUF7025"/>
    <property type="match status" value="1"/>
</dbReference>
<dbReference type="InterPro" id="IPR003593">
    <property type="entry name" value="AAA+_ATPase"/>
</dbReference>
<accession>A0ABR0KF59</accession>
<dbReference type="Proteomes" id="UP001345013">
    <property type="component" value="Unassembled WGS sequence"/>
</dbReference>
<dbReference type="EMBL" id="JAVRRG010000031">
    <property type="protein sequence ID" value="KAK5094892.1"/>
    <property type="molecule type" value="Genomic_DNA"/>
</dbReference>
<feature type="domain" description="AAA+ ATPase" evidence="2">
    <location>
        <begin position="344"/>
        <end position="467"/>
    </location>
</feature>
<organism evidence="3 4">
    <name type="scientific">Lithohypha guttulata</name>
    <dbReference type="NCBI Taxonomy" id="1690604"/>
    <lineage>
        <taxon>Eukaryota</taxon>
        <taxon>Fungi</taxon>
        <taxon>Dikarya</taxon>
        <taxon>Ascomycota</taxon>
        <taxon>Pezizomycotina</taxon>
        <taxon>Eurotiomycetes</taxon>
        <taxon>Chaetothyriomycetidae</taxon>
        <taxon>Chaetothyriales</taxon>
        <taxon>Trichomeriaceae</taxon>
        <taxon>Lithohypha</taxon>
    </lineage>
</organism>
<dbReference type="Pfam" id="PF00004">
    <property type="entry name" value="AAA"/>
    <property type="match status" value="1"/>
</dbReference>
<dbReference type="InterPro" id="IPR027417">
    <property type="entry name" value="P-loop_NTPase"/>
</dbReference>
<dbReference type="SMART" id="SM00382">
    <property type="entry name" value="AAA"/>
    <property type="match status" value="1"/>
</dbReference>
<reference evidence="3 4" key="1">
    <citation type="submission" date="2023-08" db="EMBL/GenBank/DDBJ databases">
        <title>Black Yeasts Isolated from many extreme environments.</title>
        <authorList>
            <person name="Coleine C."/>
            <person name="Stajich J.E."/>
            <person name="Selbmann L."/>
        </authorList>
    </citation>
    <scope>NUCLEOTIDE SEQUENCE [LARGE SCALE GENOMIC DNA]</scope>
    <source>
        <strain evidence="3 4">CCFEE 5885</strain>
    </source>
</reference>
<dbReference type="SUPFAM" id="SSF52540">
    <property type="entry name" value="P-loop containing nucleoside triphosphate hydrolases"/>
    <property type="match status" value="1"/>
</dbReference>
<comment type="caution">
    <text evidence="3">The sequence shown here is derived from an EMBL/GenBank/DDBJ whole genome shotgun (WGS) entry which is preliminary data.</text>
</comment>
<evidence type="ECO:0000259" key="2">
    <source>
        <dbReference type="SMART" id="SM00382"/>
    </source>
</evidence>
<dbReference type="Gene3D" id="3.40.50.300">
    <property type="entry name" value="P-loop containing nucleotide triphosphate hydrolases"/>
    <property type="match status" value="1"/>
</dbReference>
<feature type="compositionally biased region" description="Low complexity" evidence="1">
    <location>
        <begin position="1"/>
        <end position="26"/>
    </location>
</feature>
<gene>
    <name evidence="3" type="ORF">LTR24_003340</name>
</gene>